<evidence type="ECO:0000256" key="3">
    <source>
        <dbReference type="ARBA" id="ARBA00022763"/>
    </source>
</evidence>
<keyword evidence="6" id="KW-0238">DNA-binding</keyword>
<organism evidence="10 11">
    <name type="scientific">Cupriavidus agavae</name>
    <dbReference type="NCBI Taxonomy" id="1001822"/>
    <lineage>
        <taxon>Bacteria</taxon>
        <taxon>Pseudomonadati</taxon>
        <taxon>Pseudomonadota</taxon>
        <taxon>Betaproteobacteria</taxon>
        <taxon>Burkholderiales</taxon>
        <taxon>Burkholderiaceae</taxon>
        <taxon>Cupriavidus</taxon>
    </lineage>
</organism>
<dbReference type="AlphaFoldDB" id="A0A4V2FH92"/>
<keyword evidence="2 8" id="KW-0645">Protease</keyword>
<reference evidence="10 11" key="1">
    <citation type="journal article" date="2015" name="Stand. Genomic Sci.">
        <title>Genomic Encyclopedia of Bacterial and Archaeal Type Strains, Phase III: the genomes of soil and plant-associated and newly described type strains.</title>
        <authorList>
            <person name="Whitman W.B."/>
            <person name="Woyke T."/>
            <person name="Klenk H.P."/>
            <person name="Zhou Y."/>
            <person name="Lilburn T.G."/>
            <person name="Beck B.J."/>
            <person name="De Vos P."/>
            <person name="Vandamme P."/>
            <person name="Eisen J.A."/>
            <person name="Garrity G."/>
            <person name="Hugenholtz P."/>
            <person name="Kyrpides N.C."/>
        </authorList>
    </citation>
    <scope>NUCLEOTIDE SEQUENCE [LARGE SCALE GENOMIC DNA]</scope>
    <source>
        <strain evidence="10 11">ASC-9842</strain>
    </source>
</reference>
<dbReference type="RefSeq" id="WP_130391627.1">
    <property type="nucleotide sequence ID" value="NZ_SGXM01000002.1"/>
</dbReference>
<dbReference type="GO" id="GO:0016829">
    <property type="term" value="F:lyase activity"/>
    <property type="evidence" value="ECO:0007669"/>
    <property type="project" value="UniProtKB-KW"/>
</dbReference>
<dbReference type="Pfam" id="PF02586">
    <property type="entry name" value="SRAP"/>
    <property type="match status" value="1"/>
</dbReference>
<proteinExistence type="inferred from homology"/>
<dbReference type="GO" id="GO:0003697">
    <property type="term" value="F:single-stranded DNA binding"/>
    <property type="evidence" value="ECO:0007669"/>
    <property type="project" value="InterPro"/>
</dbReference>
<dbReference type="SUPFAM" id="SSF143081">
    <property type="entry name" value="BB1717-like"/>
    <property type="match status" value="1"/>
</dbReference>
<comment type="caution">
    <text evidence="10">The sequence shown here is derived from an EMBL/GenBank/DDBJ whole genome shotgun (WGS) entry which is preliminary data.</text>
</comment>
<dbReference type="Gene3D" id="3.90.1680.10">
    <property type="entry name" value="SOS response associated peptidase-like"/>
    <property type="match status" value="1"/>
</dbReference>
<keyword evidence="7" id="KW-0456">Lyase</keyword>
<keyword evidence="5" id="KW-0190">Covalent protein-DNA linkage</keyword>
<protein>
    <recommendedName>
        <fullName evidence="8">Abasic site processing protein</fullName>
        <ecNumber evidence="8">3.4.-.-</ecNumber>
    </recommendedName>
</protein>
<evidence type="ECO:0000256" key="9">
    <source>
        <dbReference type="SAM" id="MobiDB-lite"/>
    </source>
</evidence>
<evidence type="ECO:0000256" key="5">
    <source>
        <dbReference type="ARBA" id="ARBA00023124"/>
    </source>
</evidence>
<dbReference type="InterPro" id="IPR036590">
    <property type="entry name" value="SRAP-like"/>
</dbReference>
<feature type="compositionally biased region" description="Acidic residues" evidence="9">
    <location>
        <begin position="230"/>
        <end position="239"/>
    </location>
</feature>
<evidence type="ECO:0000256" key="2">
    <source>
        <dbReference type="ARBA" id="ARBA00022670"/>
    </source>
</evidence>
<evidence type="ECO:0000256" key="1">
    <source>
        <dbReference type="ARBA" id="ARBA00008136"/>
    </source>
</evidence>
<comment type="similarity">
    <text evidence="1 8">Belongs to the SOS response-associated peptidase family.</text>
</comment>
<evidence type="ECO:0000256" key="8">
    <source>
        <dbReference type="RuleBase" id="RU364100"/>
    </source>
</evidence>
<dbReference type="OrthoDB" id="6192129at2"/>
<dbReference type="GO" id="GO:0006508">
    <property type="term" value="P:proteolysis"/>
    <property type="evidence" value="ECO:0007669"/>
    <property type="project" value="UniProtKB-KW"/>
</dbReference>
<evidence type="ECO:0000256" key="7">
    <source>
        <dbReference type="ARBA" id="ARBA00023239"/>
    </source>
</evidence>
<evidence type="ECO:0000256" key="4">
    <source>
        <dbReference type="ARBA" id="ARBA00022801"/>
    </source>
</evidence>
<sequence>MCTNYAPIQLRILREIFGVEPPPGVYPEETWPDYAAPIIRGGADGLRDAALATFGMVPRQRTPPGARRYDTTNARSETVGQKPTFAPAWRQGQLCLVPASAFYEYAYPEGGTPERPGKAERWKIWLPDAPAFGIAGLWRAWPDQSLSFTMLTVNAASHPVLNRMHRPGDEKRSVVIVPPDEWDAWLQTRDPEVARSFLKLFPASAMRAEPAPIVRAPRAKPPAAPAKPAEDDDIQPSLF</sequence>
<feature type="region of interest" description="Disordered" evidence="9">
    <location>
        <begin position="211"/>
        <end position="239"/>
    </location>
</feature>
<accession>A0A4V2FH92</accession>
<keyword evidence="4 8" id="KW-0378">Hydrolase</keyword>
<evidence type="ECO:0000313" key="10">
    <source>
        <dbReference type="EMBL" id="RZT39469.1"/>
    </source>
</evidence>
<dbReference type="PANTHER" id="PTHR13604">
    <property type="entry name" value="DC12-RELATED"/>
    <property type="match status" value="1"/>
</dbReference>
<dbReference type="PANTHER" id="PTHR13604:SF0">
    <property type="entry name" value="ABASIC SITE PROCESSING PROTEIN HMCES"/>
    <property type="match status" value="1"/>
</dbReference>
<dbReference type="Proteomes" id="UP000291078">
    <property type="component" value="Unassembled WGS sequence"/>
</dbReference>
<dbReference type="EC" id="3.4.-.-" evidence="8"/>
<dbReference type="InterPro" id="IPR003738">
    <property type="entry name" value="SRAP"/>
</dbReference>
<gene>
    <name evidence="10" type="ORF">EV147_2664</name>
</gene>
<dbReference type="EMBL" id="SGXM01000002">
    <property type="protein sequence ID" value="RZT39469.1"/>
    <property type="molecule type" value="Genomic_DNA"/>
</dbReference>
<dbReference type="GO" id="GO:0106300">
    <property type="term" value="P:protein-DNA covalent cross-linking repair"/>
    <property type="evidence" value="ECO:0007669"/>
    <property type="project" value="InterPro"/>
</dbReference>
<evidence type="ECO:0000313" key="11">
    <source>
        <dbReference type="Proteomes" id="UP000291078"/>
    </source>
</evidence>
<dbReference type="GO" id="GO:0008233">
    <property type="term" value="F:peptidase activity"/>
    <property type="evidence" value="ECO:0007669"/>
    <property type="project" value="UniProtKB-KW"/>
</dbReference>
<keyword evidence="3" id="KW-0227">DNA damage</keyword>
<evidence type="ECO:0000256" key="6">
    <source>
        <dbReference type="ARBA" id="ARBA00023125"/>
    </source>
</evidence>
<name>A0A4V2FH92_9BURK</name>
<keyword evidence="11" id="KW-1185">Reference proteome</keyword>